<protein>
    <recommendedName>
        <fullName evidence="3">Type II toxin-antitoxin system RelE/ParE family toxin</fullName>
    </recommendedName>
</protein>
<dbReference type="EMBL" id="FWEV01000116">
    <property type="protein sequence ID" value="SLM29909.1"/>
    <property type="molecule type" value="Genomic_DNA"/>
</dbReference>
<evidence type="ECO:0000313" key="1">
    <source>
        <dbReference type="EMBL" id="SLM29909.1"/>
    </source>
</evidence>
<dbReference type="OrthoDB" id="3233388at2"/>
<reference evidence="1 2" key="1">
    <citation type="submission" date="2017-03" db="EMBL/GenBank/DDBJ databases">
        <authorList>
            <person name="Afonso C.L."/>
            <person name="Miller P.J."/>
            <person name="Scott M.A."/>
            <person name="Spackman E."/>
            <person name="Goraichik I."/>
            <person name="Dimitrov K.M."/>
            <person name="Suarez D.L."/>
            <person name="Swayne D.E."/>
        </authorList>
    </citation>
    <scope>NUCLEOTIDE SEQUENCE [LARGE SCALE GENOMIC DNA]</scope>
    <source>
        <strain evidence="1">PRJEB14757</strain>
    </source>
</reference>
<dbReference type="STRING" id="1246637.MTBBW1_2020004"/>
<dbReference type="AlphaFoldDB" id="A0A1W1HBU5"/>
<accession>A0A1W1HBU5</accession>
<dbReference type="RefSeq" id="WP_080807052.1">
    <property type="nucleotide sequence ID" value="NZ_LT828556.1"/>
</dbReference>
<dbReference type="Proteomes" id="UP000191931">
    <property type="component" value="Unassembled WGS sequence"/>
</dbReference>
<keyword evidence="2" id="KW-1185">Reference proteome</keyword>
<evidence type="ECO:0008006" key="3">
    <source>
        <dbReference type="Google" id="ProtNLM"/>
    </source>
</evidence>
<evidence type="ECO:0000313" key="2">
    <source>
        <dbReference type="Proteomes" id="UP000191931"/>
    </source>
</evidence>
<dbReference type="InterPro" id="IPR009241">
    <property type="entry name" value="HigB-like"/>
</dbReference>
<dbReference type="Pfam" id="PF05973">
    <property type="entry name" value="Gp49"/>
    <property type="match status" value="1"/>
</dbReference>
<proteinExistence type="predicted"/>
<gene>
    <name evidence="1" type="ORF">MTBBW1_2020004</name>
</gene>
<organism evidence="1 2">
    <name type="scientific">Desulfamplus magnetovallimortis</name>
    <dbReference type="NCBI Taxonomy" id="1246637"/>
    <lineage>
        <taxon>Bacteria</taxon>
        <taxon>Pseudomonadati</taxon>
        <taxon>Thermodesulfobacteriota</taxon>
        <taxon>Desulfobacteria</taxon>
        <taxon>Desulfobacterales</taxon>
        <taxon>Desulfobacteraceae</taxon>
        <taxon>Desulfamplus</taxon>
    </lineage>
</organism>
<name>A0A1W1HBU5_9BACT</name>
<sequence length="116" mass="13641">MLFTYDFAIINDKVPMIEFLESLTLKERAKVFVYIDKFIELKNNGLQPKENLSKHIGDGIFELRVSFGNRIARNFYFYESNGQIIFTHGFIKKEQKTPDKEIQKAISIRKVFRGSK</sequence>